<evidence type="ECO:0000313" key="5">
    <source>
        <dbReference type="EMBL" id="KAF7987798.1"/>
    </source>
</evidence>
<feature type="domain" description="Spermatogenesis-associated protein 6 N-terminal" evidence="4">
    <location>
        <begin position="11"/>
        <end position="152"/>
    </location>
</feature>
<feature type="region of interest" description="Disordered" evidence="3">
    <location>
        <begin position="312"/>
        <end position="333"/>
    </location>
</feature>
<dbReference type="GO" id="GO:0120212">
    <property type="term" value="C:sperm head-tail coupling apparatus"/>
    <property type="evidence" value="ECO:0007669"/>
    <property type="project" value="InterPro"/>
</dbReference>
<keyword evidence="2" id="KW-0597">Phosphoprotein</keyword>
<organism evidence="5 6">
    <name type="scientific">Aphidius gifuensis</name>
    <name type="common">Parasitoid wasp</name>
    <dbReference type="NCBI Taxonomy" id="684658"/>
    <lineage>
        <taxon>Eukaryota</taxon>
        <taxon>Metazoa</taxon>
        <taxon>Ecdysozoa</taxon>
        <taxon>Arthropoda</taxon>
        <taxon>Hexapoda</taxon>
        <taxon>Insecta</taxon>
        <taxon>Pterygota</taxon>
        <taxon>Neoptera</taxon>
        <taxon>Endopterygota</taxon>
        <taxon>Hymenoptera</taxon>
        <taxon>Apocrita</taxon>
        <taxon>Ichneumonoidea</taxon>
        <taxon>Braconidae</taxon>
        <taxon>Aphidiinae</taxon>
        <taxon>Aphidius</taxon>
    </lineage>
</organism>
<dbReference type="InterPro" id="IPR042769">
    <property type="entry name" value="SPATA6_fam"/>
</dbReference>
<gene>
    <name evidence="5" type="ORF">HCN44_003661</name>
</gene>
<sequence>MTRTRGFCVKIEFDLHAVTCPGVWLCPNGSVALQINSLNSHIESQKTNPIFPLLFDDKFLFKKIFTGICTLTELECLLEDEYLYAELIQWPTIGCKGVVLSTFKTNLLELLYPSSCFKGLLNGADVDLLMESTKYFPGIIAPKIEISTRTIVEEVFGICELDIASNNIINPKLINSKAKPCIHKKSTNEGVIRQRKVCHSYGKPVSPTIHCRHAQNHHACVSDSQKKNSHVDQCYQKYKNRSCSPSPLSRRTIHACSSNNQFHNFDDCPVCLRYKNFFSKESKQNIHDNNSTRKNAIYGICNISNCRDHASTNHGSASSILQSKIQSIRSHRR</sequence>
<dbReference type="AlphaFoldDB" id="A0A835CN57"/>
<accession>A0A835CN57</accession>
<dbReference type="GO" id="GO:0007283">
    <property type="term" value="P:spermatogenesis"/>
    <property type="evidence" value="ECO:0007669"/>
    <property type="project" value="InterPro"/>
</dbReference>
<evidence type="ECO:0000256" key="2">
    <source>
        <dbReference type="ARBA" id="ARBA00022553"/>
    </source>
</evidence>
<dbReference type="InterPro" id="IPR032732">
    <property type="entry name" value="SPATA6_N"/>
</dbReference>
<dbReference type="EMBL" id="JACMRX010000006">
    <property type="protein sequence ID" value="KAF7987798.1"/>
    <property type="molecule type" value="Genomic_DNA"/>
</dbReference>
<name>A0A835CN57_APHGI</name>
<evidence type="ECO:0000313" key="6">
    <source>
        <dbReference type="Proteomes" id="UP000639338"/>
    </source>
</evidence>
<dbReference type="GO" id="GO:0032027">
    <property type="term" value="F:myosin light chain binding"/>
    <property type="evidence" value="ECO:0007669"/>
    <property type="project" value="InterPro"/>
</dbReference>
<keyword evidence="6" id="KW-1185">Reference proteome</keyword>
<dbReference type="PANTHER" id="PTHR16435:SF6">
    <property type="entry name" value="IP09370P"/>
    <property type="match status" value="1"/>
</dbReference>
<evidence type="ECO:0000256" key="1">
    <source>
        <dbReference type="ARBA" id="ARBA00006215"/>
    </source>
</evidence>
<dbReference type="OrthoDB" id="5963614at2759"/>
<dbReference type="Proteomes" id="UP000639338">
    <property type="component" value="Unassembled WGS sequence"/>
</dbReference>
<dbReference type="Pfam" id="PF14909">
    <property type="entry name" value="SPATA6"/>
    <property type="match status" value="1"/>
</dbReference>
<evidence type="ECO:0000259" key="4">
    <source>
        <dbReference type="Pfam" id="PF14909"/>
    </source>
</evidence>
<proteinExistence type="inferred from homology"/>
<comment type="similarity">
    <text evidence="1">Belongs to the SPATA6 family.</text>
</comment>
<dbReference type="PANTHER" id="PTHR16435">
    <property type="entry name" value="SPERMATOGENESIS-ASSOCIATED PROTEIN 6 SPATA6"/>
    <property type="match status" value="1"/>
</dbReference>
<reference evidence="5 6" key="1">
    <citation type="submission" date="2020-08" db="EMBL/GenBank/DDBJ databases">
        <title>Aphidius gifuensis genome sequencing and assembly.</title>
        <authorList>
            <person name="Du Z."/>
        </authorList>
    </citation>
    <scope>NUCLEOTIDE SEQUENCE [LARGE SCALE GENOMIC DNA]</scope>
    <source>
        <strain evidence="5">YNYX2018</strain>
        <tissue evidence="5">Adults</tissue>
    </source>
</reference>
<evidence type="ECO:0000256" key="3">
    <source>
        <dbReference type="SAM" id="MobiDB-lite"/>
    </source>
</evidence>
<comment type="caution">
    <text evidence="5">The sequence shown here is derived from an EMBL/GenBank/DDBJ whole genome shotgun (WGS) entry which is preliminary data.</text>
</comment>
<protein>
    <recommendedName>
        <fullName evidence="4">Spermatogenesis-associated protein 6 N-terminal domain-containing protein</fullName>
    </recommendedName>
</protein>